<evidence type="ECO:0000313" key="5">
    <source>
        <dbReference type="EMBL" id="MBL0419493.1"/>
    </source>
</evidence>
<dbReference type="InterPro" id="IPR051407">
    <property type="entry name" value="Bact_OM_lipoprot/Surf_antigen"/>
</dbReference>
<feature type="chain" id="PRO_5037473616" evidence="3">
    <location>
        <begin position="22"/>
        <end position="166"/>
    </location>
</feature>
<proteinExistence type="predicted"/>
<keyword evidence="6" id="KW-1185">Reference proteome</keyword>
<comment type="subcellular location">
    <subcellularLocation>
        <location evidence="1">Membrane</location>
    </subcellularLocation>
</comment>
<accession>A0A936ZLI4</accession>
<evidence type="ECO:0000259" key="4">
    <source>
        <dbReference type="Pfam" id="PF05433"/>
    </source>
</evidence>
<dbReference type="PANTHER" id="PTHR35603:SF2">
    <property type="entry name" value="OUTER MEMBRANE LIPOPROTEIN"/>
    <property type="match status" value="1"/>
</dbReference>
<keyword evidence="3" id="KW-0732">Signal</keyword>
<evidence type="ECO:0000313" key="6">
    <source>
        <dbReference type="Proteomes" id="UP000613011"/>
    </source>
</evidence>
<name>A0A936ZLI4_9BURK</name>
<feature type="domain" description="Glycine zipper 2TM" evidence="4">
    <location>
        <begin position="73"/>
        <end position="114"/>
    </location>
</feature>
<organism evidence="5 6">
    <name type="scientific">Ramlibacter aurantiacus</name>
    <dbReference type="NCBI Taxonomy" id="2801330"/>
    <lineage>
        <taxon>Bacteria</taxon>
        <taxon>Pseudomonadati</taxon>
        <taxon>Pseudomonadota</taxon>
        <taxon>Betaproteobacteria</taxon>
        <taxon>Burkholderiales</taxon>
        <taxon>Comamonadaceae</taxon>
        <taxon>Ramlibacter</taxon>
    </lineage>
</organism>
<dbReference type="PROSITE" id="PS51257">
    <property type="entry name" value="PROKAR_LIPOPROTEIN"/>
    <property type="match status" value="1"/>
</dbReference>
<evidence type="ECO:0000256" key="2">
    <source>
        <dbReference type="ARBA" id="ARBA00023136"/>
    </source>
</evidence>
<protein>
    <submittedName>
        <fullName evidence="5">Glycine zipper 2TM domain-containing protein</fullName>
    </submittedName>
</protein>
<dbReference type="AlphaFoldDB" id="A0A936ZLI4"/>
<evidence type="ECO:0000256" key="3">
    <source>
        <dbReference type="SAM" id="SignalP"/>
    </source>
</evidence>
<dbReference type="PANTHER" id="PTHR35603">
    <property type="match status" value="1"/>
</dbReference>
<sequence>MRTSIRVAQIGTMVTAAALLAACGSVPLNQPTATYPVSSPVATNPQGMMFGRVTNIEYVQPGAAQAGRNPNILGAVVGAGAGALLGRQIGGGSGRDAATVLGGLGGAAIGSQVGAGQAAPPPATGPSYRVTVATDQGGTRMFEVASYGDLRVGDRVRIENGVIYRM</sequence>
<feature type="signal peptide" evidence="3">
    <location>
        <begin position="1"/>
        <end position="21"/>
    </location>
</feature>
<dbReference type="Proteomes" id="UP000613011">
    <property type="component" value="Unassembled WGS sequence"/>
</dbReference>
<dbReference type="GO" id="GO:0019867">
    <property type="term" value="C:outer membrane"/>
    <property type="evidence" value="ECO:0007669"/>
    <property type="project" value="InterPro"/>
</dbReference>
<keyword evidence="2" id="KW-0472">Membrane</keyword>
<dbReference type="Pfam" id="PF05433">
    <property type="entry name" value="Rick_17kDa_Anti"/>
    <property type="match status" value="1"/>
</dbReference>
<gene>
    <name evidence="5" type="ORF">JI739_03940</name>
</gene>
<reference evidence="5" key="1">
    <citation type="submission" date="2021-01" db="EMBL/GenBank/DDBJ databases">
        <title>Ramlibacter sp. strain AW1 16S ribosomal RNA gene Genome sequencing and assembly.</title>
        <authorList>
            <person name="Kang M."/>
        </authorList>
    </citation>
    <scope>NUCLEOTIDE SEQUENCE</scope>
    <source>
        <strain evidence="5">AW1</strain>
    </source>
</reference>
<evidence type="ECO:0000256" key="1">
    <source>
        <dbReference type="ARBA" id="ARBA00004370"/>
    </source>
</evidence>
<dbReference type="InterPro" id="IPR008816">
    <property type="entry name" value="Gly_zipper_2TM_dom"/>
</dbReference>
<comment type="caution">
    <text evidence="5">The sequence shown here is derived from an EMBL/GenBank/DDBJ whole genome shotgun (WGS) entry which is preliminary data.</text>
</comment>
<dbReference type="RefSeq" id="WP_201682519.1">
    <property type="nucleotide sequence ID" value="NZ_JAEQNA010000001.1"/>
</dbReference>
<dbReference type="EMBL" id="JAEQNA010000001">
    <property type="protein sequence ID" value="MBL0419493.1"/>
    <property type="molecule type" value="Genomic_DNA"/>
</dbReference>